<comment type="caution">
    <text evidence="11">The sequence shown here is derived from an EMBL/GenBank/DDBJ whole genome shotgun (WGS) entry which is preliminary data.</text>
</comment>
<dbReference type="SUPFAM" id="SSF52540">
    <property type="entry name" value="P-loop containing nucleoside triphosphate hydrolases"/>
    <property type="match status" value="2"/>
</dbReference>
<feature type="domain" description="ABC transporter" evidence="9">
    <location>
        <begin position="981"/>
        <end position="1223"/>
    </location>
</feature>
<feature type="transmembrane region" description="Helical" evidence="8">
    <location>
        <begin position="887"/>
        <end position="906"/>
    </location>
</feature>
<evidence type="ECO:0000256" key="4">
    <source>
        <dbReference type="ARBA" id="ARBA00022741"/>
    </source>
</evidence>
<dbReference type="Pfam" id="PF00005">
    <property type="entry name" value="ABC_tran"/>
    <property type="match status" value="2"/>
</dbReference>
<evidence type="ECO:0000259" key="9">
    <source>
        <dbReference type="PROSITE" id="PS50893"/>
    </source>
</evidence>
<comment type="subcellular location">
    <subcellularLocation>
        <location evidence="1">Membrane</location>
        <topology evidence="1">Multi-pass membrane protein</topology>
    </subcellularLocation>
</comment>
<reference evidence="11 12" key="1">
    <citation type="submission" date="2024-02" db="EMBL/GenBank/DDBJ databases">
        <title>De novo assembly and annotation of 12 fungi associated with fruit tree decline syndrome in Ontario, Canada.</title>
        <authorList>
            <person name="Sulman M."/>
            <person name="Ellouze W."/>
            <person name="Ilyukhin E."/>
        </authorList>
    </citation>
    <scope>NUCLEOTIDE SEQUENCE [LARGE SCALE GENOMIC DNA]</scope>
    <source>
        <strain evidence="11 12">M42-189</strain>
    </source>
</reference>
<dbReference type="SMART" id="SM00382">
    <property type="entry name" value="AAA"/>
    <property type="match status" value="2"/>
</dbReference>
<evidence type="ECO:0000256" key="1">
    <source>
        <dbReference type="ARBA" id="ARBA00004141"/>
    </source>
</evidence>
<feature type="transmembrane region" description="Helical" evidence="8">
    <location>
        <begin position="181"/>
        <end position="205"/>
    </location>
</feature>
<evidence type="ECO:0008006" key="13">
    <source>
        <dbReference type="Google" id="ProtNLM"/>
    </source>
</evidence>
<accession>A0ABR3R309</accession>
<gene>
    <name evidence="11" type="ORF">SLS60_007962</name>
</gene>
<dbReference type="PROSITE" id="PS50893">
    <property type="entry name" value="ABC_TRANSPORTER_2"/>
    <property type="match status" value="2"/>
</dbReference>
<feature type="transmembrane region" description="Helical" evidence="8">
    <location>
        <begin position="69"/>
        <end position="90"/>
    </location>
</feature>
<proteinExistence type="predicted"/>
<evidence type="ECO:0000256" key="5">
    <source>
        <dbReference type="ARBA" id="ARBA00022840"/>
    </source>
</evidence>
<feature type="transmembrane region" description="Helical" evidence="8">
    <location>
        <begin position="46"/>
        <end position="63"/>
    </location>
</feature>
<dbReference type="InterPro" id="IPR003593">
    <property type="entry name" value="AAA+_ATPase"/>
</dbReference>
<evidence type="ECO:0000313" key="11">
    <source>
        <dbReference type="EMBL" id="KAL1598820.1"/>
    </source>
</evidence>
<organism evidence="11 12">
    <name type="scientific">Paraconiothyrium brasiliense</name>
    <dbReference type="NCBI Taxonomy" id="300254"/>
    <lineage>
        <taxon>Eukaryota</taxon>
        <taxon>Fungi</taxon>
        <taxon>Dikarya</taxon>
        <taxon>Ascomycota</taxon>
        <taxon>Pezizomycotina</taxon>
        <taxon>Dothideomycetes</taxon>
        <taxon>Pleosporomycetidae</taxon>
        <taxon>Pleosporales</taxon>
        <taxon>Massarineae</taxon>
        <taxon>Didymosphaeriaceae</taxon>
        <taxon>Paraconiothyrium</taxon>
    </lineage>
</organism>
<keyword evidence="5" id="KW-0067">ATP-binding</keyword>
<dbReference type="InterPro" id="IPR050173">
    <property type="entry name" value="ABC_transporter_C-like"/>
</dbReference>
<evidence type="ECO:0000259" key="10">
    <source>
        <dbReference type="PROSITE" id="PS50929"/>
    </source>
</evidence>
<name>A0ABR3R309_9PLEO</name>
<evidence type="ECO:0000256" key="2">
    <source>
        <dbReference type="ARBA" id="ARBA00022448"/>
    </source>
</evidence>
<dbReference type="PROSITE" id="PS50929">
    <property type="entry name" value="ABC_TM1F"/>
    <property type="match status" value="1"/>
</dbReference>
<dbReference type="PANTHER" id="PTHR24223:SF399">
    <property type="entry name" value="ABC TRANSPORTER ATNG"/>
    <property type="match status" value="1"/>
</dbReference>
<dbReference type="EMBL" id="JAKJXO020000011">
    <property type="protein sequence ID" value="KAL1598820.1"/>
    <property type="molecule type" value="Genomic_DNA"/>
</dbReference>
<dbReference type="CDD" id="cd03244">
    <property type="entry name" value="ABCC_MRP_domain2"/>
    <property type="match status" value="1"/>
</dbReference>
<feature type="domain" description="ABC transporter" evidence="9">
    <location>
        <begin position="434"/>
        <end position="679"/>
    </location>
</feature>
<dbReference type="InterPro" id="IPR036640">
    <property type="entry name" value="ABC1_TM_sf"/>
</dbReference>
<evidence type="ECO:0000313" key="12">
    <source>
        <dbReference type="Proteomes" id="UP001521785"/>
    </source>
</evidence>
<keyword evidence="12" id="KW-1185">Reference proteome</keyword>
<keyword evidence="6 8" id="KW-1133">Transmembrane helix</keyword>
<keyword evidence="2" id="KW-0813">Transport</keyword>
<dbReference type="Proteomes" id="UP001521785">
    <property type="component" value="Unassembled WGS sequence"/>
</dbReference>
<feature type="domain" description="ABC transmembrane type-1" evidence="10">
    <location>
        <begin position="671"/>
        <end position="945"/>
    </location>
</feature>
<evidence type="ECO:0000256" key="8">
    <source>
        <dbReference type="SAM" id="Phobius"/>
    </source>
</evidence>
<dbReference type="InterPro" id="IPR027417">
    <property type="entry name" value="P-loop_NTPase"/>
</dbReference>
<feature type="transmembrane region" description="Helical" evidence="8">
    <location>
        <begin position="791"/>
        <end position="818"/>
    </location>
</feature>
<dbReference type="Pfam" id="PF00664">
    <property type="entry name" value="ABC_membrane"/>
    <property type="match status" value="1"/>
</dbReference>
<keyword evidence="4" id="KW-0547">Nucleotide-binding</keyword>
<feature type="transmembrane region" description="Helical" evidence="8">
    <location>
        <begin position="217"/>
        <end position="238"/>
    </location>
</feature>
<protein>
    <recommendedName>
        <fullName evidence="13">P-loop containing nucleoside triphosphate hydrolase protein</fullName>
    </recommendedName>
</protein>
<dbReference type="InterPro" id="IPR003439">
    <property type="entry name" value="ABC_transporter-like_ATP-bd"/>
</dbReference>
<evidence type="ECO:0000256" key="7">
    <source>
        <dbReference type="ARBA" id="ARBA00023136"/>
    </source>
</evidence>
<sequence>MSTTSHGAAGSQTAIAAQILLTAVVLALSSLSLLEHVKSPRSSDAINVYLFFSIIFDAVQLRTLWLRPLPTTVCVAASVCFTVKFALWLAEAQSKFAWLKEDYRSLAPETLSGVYARRGFWWLNGLMKRGYRATFQPMDLMAIKEDFGSKRLLDILQSQSDRGRLLNVCTRAFKLDVAFMVVPRTAVLILSYTQPFLFQAIIGHLNIPFDSRNPSNGYLLITATGLLYLSLAISKTYYQHKTYQLVTKIRGALVGMLYARTLGSAPCALSDREPVTLMSVDVDGITNVVPMYNEVWASAVEIGIAVYLLQRQLGVVWVVPCGIAFPNLPFYAGPVLTFAIYVLLGKGGFTIERAFTSLSLISLLEMSTLGFIASLPQIAAAAGCLKRLEEFFYEVQPVIDAPDSTETSLEEYESMGNDDIRMSPVNDDSGRLLFSLQNATLKTGKNANSFSLRNVNLHIYQCQLVGITGPTGCGKTTLIRGLLNRLPVVDGYHLKRLDESIAYCSQTPWLPGGTIRDAIVGGSQPDDKWYNRVLDACALKEDFKTLKAADQTDVGSQGTNLSGGQKQRVVSPFELTQTMFSFTLDGRIEQLQSPPEICPEAGASSPPLQLVEAVDDAANINEVDTKAVLTTKPEENEIRGTARSTGDWALYKHYIQSAGWWRFGLLAGAHLVSAVLDNFPTVWLEQWSSVAQDPDAPDRTAFYLTIYGVSALLGLMCLLFGIWFIYMVLIPDTGRNMHNTLLDTVIHAKQSFHDTTSIGTTLNRFTQDMQHIDRDVPSATLRSMHATADCLAAFVLLSISASYTAAFIPLVLVALYYLQKFYLRTSRQLRLLEIEARAPLFTVFQETVDGLDTIIPLGWSTQWEKKLLTTLDTSQKPYYLLFCIQRWLILVLGLVVAAMATILVTFALQVEGLSSAGAIGVGLVALLNFNDRLNLLIVEWTTLETSLGAIARLKTFSQDTAAEDNAPNGEWSDQWPRQGNIEFRNVSARYRDDLPLVLNNLAFSIPAGSSCAIIGRTGSGKSSTLSVLMRLLTPSSGSIIIDGTAHTSIPLQALRSRIACLPQQPYLLPGSLRRNLDPDSHRTDADLCTVLESVRLWTVFTAFAQSTSTTAILNRSLKSSTLSPGQTQLLVLARTLLMRPQPKILVLDEFTASLDDASEKLMQQLIREEFVEKGCTIIAVAHRLRGIMDFEQVVVLDGGRVVEKGMPRALMAREGSVFRAVCVEQGIMR</sequence>
<evidence type="ECO:0000256" key="3">
    <source>
        <dbReference type="ARBA" id="ARBA00022692"/>
    </source>
</evidence>
<evidence type="ECO:0000256" key="6">
    <source>
        <dbReference type="ARBA" id="ARBA00022989"/>
    </source>
</evidence>
<dbReference type="InterPro" id="IPR011527">
    <property type="entry name" value="ABC1_TM_dom"/>
</dbReference>
<dbReference type="SUPFAM" id="SSF90123">
    <property type="entry name" value="ABC transporter transmembrane region"/>
    <property type="match status" value="1"/>
</dbReference>
<dbReference type="CDD" id="cd18580">
    <property type="entry name" value="ABC_6TM_ABCC_D2"/>
    <property type="match status" value="1"/>
</dbReference>
<feature type="transmembrane region" description="Helical" evidence="8">
    <location>
        <begin position="15"/>
        <end position="34"/>
    </location>
</feature>
<dbReference type="Gene3D" id="1.20.1560.10">
    <property type="entry name" value="ABC transporter type 1, transmembrane domain"/>
    <property type="match status" value="2"/>
</dbReference>
<keyword evidence="3 8" id="KW-0812">Transmembrane</keyword>
<dbReference type="PANTHER" id="PTHR24223">
    <property type="entry name" value="ATP-BINDING CASSETTE SUB-FAMILY C"/>
    <property type="match status" value="1"/>
</dbReference>
<dbReference type="InterPro" id="IPR044726">
    <property type="entry name" value="ABCC_6TM_D2"/>
</dbReference>
<feature type="transmembrane region" description="Helical" evidence="8">
    <location>
        <begin position="701"/>
        <end position="726"/>
    </location>
</feature>
<dbReference type="Gene3D" id="3.40.50.300">
    <property type="entry name" value="P-loop containing nucleotide triphosphate hydrolases"/>
    <property type="match status" value="2"/>
</dbReference>
<keyword evidence="7 8" id="KW-0472">Membrane</keyword>